<reference evidence="5" key="1">
    <citation type="submission" date="2022-04" db="EMBL/GenBank/DDBJ databases">
        <title>Halobacillus sp. isolated from saltern.</title>
        <authorList>
            <person name="Won M."/>
            <person name="Lee C.-M."/>
            <person name="Woen H.-Y."/>
            <person name="Kwon S.-W."/>
        </authorList>
    </citation>
    <scope>NUCLEOTIDE SEQUENCE</scope>
    <source>
        <strain evidence="5">SSHM10-5</strain>
    </source>
</reference>
<keyword evidence="3" id="KW-0812">Transmembrane</keyword>
<dbReference type="PANTHER" id="PTHR12715:SF4">
    <property type="entry name" value="EAMA DOMAIN-CONTAINING PROTEIN"/>
    <property type="match status" value="1"/>
</dbReference>
<comment type="similarity">
    <text evidence="2">Belongs to the EamA transporter family.</text>
</comment>
<keyword evidence="3" id="KW-0472">Membrane</keyword>
<evidence type="ECO:0000256" key="1">
    <source>
        <dbReference type="ARBA" id="ARBA00004127"/>
    </source>
</evidence>
<evidence type="ECO:0000313" key="5">
    <source>
        <dbReference type="EMBL" id="UOR12890.1"/>
    </source>
</evidence>
<evidence type="ECO:0000313" key="6">
    <source>
        <dbReference type="Proteomes" id="UP000830326"/>
    </source>
</evidence>
<dbReference type="InterPro" id="IPR000620">
    <property type="entry name" value="EamA_dom"/>
</dbReference>
<comment type="subcellular location">
    <subcellularLocation>
        <location evidence="1">Endomembrane system</location>
        <topology evidence="1">Multi-pass membrane protein</topology>
    </subcellularLocation>
</comment>
<proteinExistence type="inferred from homology"/>
<feature type="transmembrane region" description="Helical" evidence="3">
    <location>
        <begin position="21"/>
        <end position="41"/>
    </location>
</feature>
<dbReference type="PANTHER" id="PTHR12715">
    <property type="entry name" value="TRANSPORTER, DRUG/METABOLITE EXPORTER FAMILY"/>
    <property type="match status" value="1"/>
</dbReference>
<evidence type="ECO:0000256" key="3">
    <source>
        <dbReference type="SAM" id="Phobius"/>
    </source>
</evidence>
<keyword evidence="6" id="KW-1185">Reference proteome</keyword>
<organism evidence="5 6">
    <name type="scientific">Halobacillus amylolyticus</name>
    <dbReference type="NCBI Taxonomy" id="2932259"/>
    <lineage>
        <taxon>Bacteria</taxon>
        <taxon>Bacillati</taxon>
        <taxon>Bacillota</taxon>
        <taxon>Bacilli</taxon>
        <taxon>Bacillales</taxon>
        <taxon>Bacillaceae</taxon>
        <taxon>Halobacillus</taxon>
    </lineage>
</organism>
<dbReference type="InterPro" id="IPR052756">
    <property type="entry name" value="Alkyne_AA_exporter"/>
</dbReference>
<dbReference type="Pfam" id="PF00892">
    <property type="entry name" value="EamA"/>
    <property type="match status" value="1"/>
</dbReference>
<sequence length="87" mass="9678">MISTTPLLSALLAALFLKEKFNRFGWIGSFTSFMGVAFISIESGGEFSIELGALMILLGALGESFYFVFQSSYLKKYGFLPFLRTQL</sequence>
<dbReference type="RefSeq" id="WP_245034032.1">
    <property type="nucleotide sequence ID" value="NZ_CP095075.1"/>
</dbReference>
<gene>
    <name evidence="5" type="ORF">MUO15_05115</name>
</gene>
<evidence type="ECO:0000259" key="4">
    <source>
        <dbReference type="Pfam" id="PF00892"/>
    </source>
</evidence>
<dbReference type="EMBL" id="CP095075">
    <property type="protein sequence ID" value="UOR12890.1"/>
    <property type="molecule type" value="Genomic_DNA"/>
</dbReference>
<protein>
    <submittedName>
        <fullName evidence="5">EamA family transporter</fullName>
    </submittedName>
</protein>
<dbReference type="InterPro" id="IPR037185">
    <property type="entry name" value="EmrE-like"/>
</dbReference>
<accession>A0ABY4HHH4</accession>
<name>A0ABY4HHH4_9BACI</name>
<evidence type="ECO:0000256" key="2">
    <source>
        <dbReference type="ARBA" id="ARBA00007362"/>
    </source>
</evidence>
<dbReference type="Proteomes" id="UP000830326">
    <property type="component" value="Chromosome"/>
</dbReference>
<feature type="transmembrane region" description="Helical" evidence="3">
    <location>
        <begin position="47"/>
        <end position="69"/>
    </location>
</feature>
<keyword evidence="3" id="KW-1133">Transmembrane helix</keyword>
<dbReference type="SUPFAM" id="SSF103481">
    <property type="entry name" value="Multidrug resistance efflux transporter EmrE"/>
    <property type="match status" value="1"/>
</dbReference>
<feature type="domain" description="EamA" evidence="4">
    <location>
        <begin position="2"/>
        <end position="40"/>
    </location>
</feature>